<sequence>MESSEFRVLRIALGLSAQDVANACYVNVRTAQRWETVNKPPADAAEWISGKWEKMVERADDLIAEVERSGLLPYFYDNARCRERTGMRAFEYQTLLGHVKMELTRRGVVFEFVAA</sequence>
<dbReference type="Proteomes" id="UP001224412">
    <property type="component" value="Unassembled WGS sequence"/>
</dbReference>
<dbReference type="AlphaFoldDB" id="A0AAP4BQG5"/>
<gene>
    <name evidence="1" type="ORF">QPX23_08845</name>
    <name evidence="2" type="ORF">QPX42_06195</name>
</gene>
<protein>
    <submittedName>
        <fullName evidence="2">Uncharacterized protein</fullName>
    </submittedName>
</protein>
<dbReference type="RefSeq" id="WP_023018581.1">
    <property type="nucleotide sequence ID" value="NZ_JAKRDN010000003.1"/>
</dbReference>
<accession>A0AAP4BQG5</accession>
<dbReference type="Gene3D" id="1.10.260.40">
    <property type="entry name" value="lambda repressor-like DNA-binding domains"/>
    <property type="match status" value="1"/>
</dbReference>
<evidence type="ECO:0000313" key="2">
    <source>
        <dbReference type="EMBL" id="MDK4307132.1"/>
    </source>
</evidence>
<keyword evidence="4" id="KW-1185">Reference proteome</keyword>
<dbReference type="InterPro" id="IPR010982">
    <property type="entry name" value="Lambda_DNA-bd_dom_sf"/>
</dbReference>
<dbReference type="EMBL" id="JASNVH010000008">
    <property type="protein sequence ID" value="MDK4307132.1"/>
    <property type="molecule type" value="Genomic_DNA"/>
</dbReference>
<dbReference type="EMBL" id="JASNUQ010000015">
    <property type="protein sequence ID" value="MDK4290821.1"/>
    <property type="molecule type" value="Genomic_DNA"/>
</dbReference>
<comment type="caution">
    <text evidence="2">The sequence shown here is derived from an EMBL/GenBank/DDBJ whole genome shotgun (WGS) entry which is preliminary data.</text>
</comment>
<proteinExistence type="predicted"/>
<reference evidence="2 4" key="1">
    <citation type="submission" date="2023-05" db="EMBL/GenBank/DDBJ databases">
        <title>Metabolic capabilities are highly conserved among human nasal-associated Corynebacterium species in pangenomic analyses.</title>
        <authorList>
            <person name="Tran T.H."/>
            <person name="Roberts A.Q."/>
            <person name="Escapa I.F."/>
            <person name="Gao W."/>
            <person name="Conlan S."/>
            <person name="Kong H."/>
            <person name="Segre J.A."/>
            <person name="Kelly M.S."/>
            <person name="Lemon K.P."/>
        </authorList>
    </citation>
    <scope>NUCLEOTIDE SEQUENCE</scope>
    <source>
        <strain evidence="2">KPL2773</strain>
        <strain evidence="1 4">KPL3772</strain>
    </source>
</reference>
<evidence type="ECO:0000313" key="3">
    <source>
        <dbReference type="Proteomes" id="UP001224412"/>
    </source>
</evidence>
<dbReference type="Proteomes" id="UP001239759">
    <property type="component" value="Unassembled WGS sequence"/>
</dbReference>
<name>A0AAP4BQG5_9CORY</name>
<evidence type="ECO:0000313" key="1">
    <source>
        <dbReference type="EMBL" id="MDK4290821.1"/>
    </source>
</evidence>
<evidence type="ECO:0000313" key="4">
    <source>
        <dbReference type="Proteomes" id="UP001239759"/>
    </source>
</evidence>
<dbReference type="GO" id="GO:0003677">
    <property type="term" value="F:DNA binding"/>
    <property type="evidence" value="ECO:0007669"/>
    <property type="project" value="InterPro"/>
</dbReference>
<organism evidence="2 3">
    <name type="scientific">Corynebacterium pseudodiphtheriticum</name>
    <dbReference type="NCBI Taxonomy" id="37637"/>
    <lineage>
        <taxon>Bacteria</taxon>
        <taxon>Bacillati</taxon>
        <taxon>Actinomycetota</taxon>
        <taxon>Actinomycetes</taxon>
        <taxon>Mycobacteriales</taxon>
        <taxon>Corynebacteriaceae</taxon>
        <taxon>Corynebacterium</taxon>
    </lineage>
</organism>